<proteinExistence type="predicted"/>
<feature type="transmembrane region" description="Helical" evidence="1">
    <location>
        <begin position="29"/>
        <end position="50"/>
    </location>
</feature>
<dbReference type="InterPro" id="IPR006750">
    <property type="entry name" value="YdcZ"/>
</dbReference>
<keyword evidence="1" id="KW-1133">Transmembrane helix</keyword>
<feature type="transmembrane region" description="Helical" evidence="1">
    <location>
        <begin position="133"/>
        <end position="151"/>
    </location>
</feature>
<feature type="transmembrane region" description="Helical" evidence="1">
    <location>
        <begin position="157"/>
        <end position="177"/>
    </location>
</feature>
<comment type="caution">
    <text evidence="2">The sequence shown here is derived from an EMBL/GenBank/DDBJ whole genome shotgun (WGS) entry which is preliminary data.</text>
</comment>
<keyword evidence="1" id="KW-0812">Transmembrane</keyword>
<dbReference type="AlphaFoldDB" id="A0A941D8R7"/>
<feature type="transmembrane region" description="Helical" evidence="1">
    <location>
        <begin position="97"/>
        <end position="121"/>
    </location>
</feature>
<name>A0A941D8R7_9MICO</name>
<keyword evidence="1" id="KW-0472">Membrane</keyword>
<sequence>MLGVGALVAVQSQINGTLAGRLGEGLRSGALAAVISFGSGLVVLAVVAALRPGVRRGFFAVPRLVRDGRLRWWQLVGGAAGALLVASQSITVGTIGVALFTVAVVAGQTSTAALVDHLGLGPSGRQAVTRGRLVGAVVTLVAVVVSVAGRLGGSGGIGLAVALLALLPLVAGAGTSFQQAVNGRVSHETGPIAAALNNFTVGTTVLVLLLLAALLLPGRIDGLPGTWWLYLGGLVGVLFITAAAALVKVHGVLVLGLCTIAGQVVSSVLIDAALGEHLGVGTLVGAALALVGVGIGFLTTRTRQERPEPADASALR</sequence>
<keyword evidence="3" id="KW-1185">Reference proteome</keyword>
<feature type="transmembrane region" description="Helical" evidence="1">
    <location>
        <begin position="254"/>
        <end position="274"/>
    </location>
</feature>
<dbReference type="GO" id="GO:0005886">
    <property type="term" value="C:plasma membrane"/>
    <property type="evidence" value="ECO:0007669"/>
    <property type="project" value="TreeGrafter"/>
</dbReference>
<dbReference type="Pfam" id="PF04657">
    <property type="entry name" value="DMT_YdcZ"/>
    <property type="match status" value="2"/>
</dbReference>
<gene>
    <name evidence="2" type="ORF">KC207_12945</name>
</gene>
<evidence type="ECO:0000256" key="1">
    <source>
        <dbReference type="SAM" id="Phobius"/>
    </source>
</evidence>
<dbReference type="PANTHER" id="PTHR34821:SF2">
    <property type="entry name" value="INNER MEMBRANE PROTEIN YDCZ"/>
    <property type="match status" value="1"/>
</dbReference>
<evidence type="ECO:0000313" key="2">
    <source>
        <dbReference type="EMBL" id="MBR7744194.1"/>
    </source>
</evidence>
<feature type="transmembrane region" description="Helical" evidence="1">
    <location>
        <begin position="70"/>
        <end position="91"/>
    </location>
</feature>
<feature type="transmembrane region" description="Helical" evidence="1">
    <location>
        <begin position="189"/>
        <end position="215"/>
    </location>
</feature>
<reference evidence="2" key="1">
    <citation type="submission" date="2021-04" db="EMBL/GenBank/DDBJ databases">
        <title>Phycicoccus avicenniae sp. nov., a novel endophytic actinomycetes isolated from branch of Avicennia mariana.</title>
        <authorList>
            <person name="Tuo L."/>
        </authorList>
    </citation>
    <scope>NUCLEOTIDE SEQUENCE</scope>
    <source>
        <strain evidence="2">BSK3Z-2</strain>
    </source>
</reference>
<feature type="transmembrane region" description="Helical" evidence="1">
    <location>
        <begin position="280"/>
        <end position="298"/>
    </location>
</feature>
<dbReference type="EMBL" id="JAGSNF010000019">
    <property type="protein sequence ID" value="MBR7744194.1"/>
    <property type="molecule type" value="Genomic_DNA"/>
</dbReference>
<dbReference type="Proteomes" id="UP000677016">
    <property type="component" value="Unassembled WGS sequence"/>
</dbReference>
<accession>A0A941D8R7</accession>
<dbReference type="PANTHER" id="PTHR34821">
    <property type="entry name" value="INNER MEMBRANE PROTEIN YDCZ"/>
    <property type="match status" value="1"/>
</dbReference>
<protein>
    <submittedName>
        <fullName evidence="2">DMT family transporter</fullName>
    </submittedName>
</protein>
<evidence type="ECO:0000313" key="3">
    <source>
        <dbReference type="Proteomes" id="UP000677016"/>
    </source>
</evidence>
<feature type="transmembrane region" description="Helical" evidence="1">
    <location>
        <begin position="227"/>
        <end position="247"/>
    </location>
</feature>
<organism evidence="2 3">
    <name type="scientific">Phycicoccus avicenniae</name>
    <dbReference type="NCBI Taxonomy" id="2828860"/>
    <lineage>
        <taxon>Bacteria</taxon>
        <taxon>Bacillati</taxon>
        <taxon>Actinomycetota</taxon>
        <taxon>Actinomycetes</taxon>
        <taxon>Micrococcales</taxon>
        <taxon>Intrasporangiaceae</taxon>
        <taxon>Phycicoccus</taxon>
    </lineage>
</organism>